<accession>A0A166N004</accession>
<dbReference type="InterPro" id="IPR040213">
    <property type="entry name" value="GIR2-like"/>
</dbReference>
<keyword evidence="4" id="KW-1185">Reference proteome</keyword>
<feature type="domain" description="RWD" evidence="2">
    <location>
        <begin position="8"/>
        <end position="122"/>
    </location>
</feature>
<protein>
    <submittedName>
        <fullName evidence="3">RWD domain-containing protein</fullName>
    </submittedName>
</protein>
<dbReference type="CDD" id="cd23823">
    <property type="entry name" value="RWD_GCN2"/>
    <property type="match status" value="1"/>
</dbReference>
<dbReference type="AlphaFoldDB" id="A0A166N004"/>
<evidence type="ECO:0000313" key="3">
    <source>
        <dbReference type="EMBL" id="KZZ86950.1"/>
    </source>
</evidence>
<dbReference type="Proteomes" id="UP000242877">
    <property type="component" value="Unassembled WGS sequence"/>
</dbReference>
<dbReference type="OrthoDB" id="277175at2759"/>
<dbReference type="FunFam" id="3.10.110.10:FF:000075">
    <property type="entry name" value="RWD domain-containing protein (Gir2)"/>
    <property type="match status" value="1"/>
</dbReference>
<dbReference type="SUPFAM" id="SSF54495">
    <property type="entry name" value="UBC-like"/>
    <property type="match status" value="1"/>
</dbReference>
<feature type="compositionally biased region" description="Basic and acidic residues" evidence="1">
    <location>
        <begin position="166"/>
        <end position="197"/>
    </location>
</feature>
<dbReference type="PANTHER" id="PTHR12292">
    <property type="entry name" value="RWD DOMAIN-CONTAINING PROTEIN"/>
    <property type="match status" value="1"/>
</dbReference>
<dbReference type="Gene3D" id="3.10.110.10">
    <property type="entry name" value="Ubiquitin Conjugating Enzyme"/>
    <property type="match status" value="1"/>
</dbReference>
<evidence type="ECO:0000256" key="1">
    <source>
        <dbReference type="SAM" id="MobiDB-lite"/>
    </source>
</evidence>
<dbReference type="SMART" id="SM00591">
    <property type="entry name" value="RWD"/>
    <property type="match status" value="1"/>
</dbReference>
<dbReference type="PROSITE" id="PS50908">
    <property type="entry name" value="RWD"/>
    <property type="match status" value="1"/>
</dbReference>
<proteinExistence type="predicted"/>
<comment type="caution">
    <text evidence="3">The sequence shown here is derived from an EMBL/GenBank/DDBJ whole genome shotgun (WGS) entry which is preliminary data.</text>
</comment>
<dbReference type="Pfam" id="PF05773">
    <property type="entry name" value="RWD"/>
    <property type="match status" value="1"/>
</dbReference>
<evidence type="ECO:0000259" key="2">
    <source>
        <dbReference type="PROSITE" id="PS50908"/>
    </source>
</evidence>
<evidence type="ECO:0000313" key="4">
    <source>
        <dbReference type="Proteomes" id="UP000242877"/>
    </source>
</evidence>
<name>A0A166N004_9EURO</name>
<dbReference type="VEuPathDB" id="FungiDB:AAP_06070"/>
<organism evidence="3 4">
    <name type="scientific">Ascosphaera apis ARSEF 7405</name>
    <dbReference type="NCBI Taxonomy" id="392613"/>
    <lineage>
        <taxon>Eukaryota</taxon>
        <taxon>Fungi</taxon>
        <taxon>Dikarya</taxon>
        <taxon>Ascomycota</taxon>
        <taxon>Pezizomycotina</taxon>
        <taxon>Eurotiomycetes</taxon>
        <taxon>Eurotiomycetidae</taxon>
        <taxon>Onygenales</taxon>
        <taxon>Ascosphaeraceae</taxon>
        <taxon>Ascosphaera</taxon>
    </lineage>
</organism>
<sequence length="232" mass="26828">MGREDQIEEKETLLSIFPDELTELSEYSYQIQVTLDVTNLEEDGDAEPPKLLLQVSYPEAYPDIAPDLDLSVPPNSPKYPHFDIHEDKARLLQALESTIEDNLGMIMIFSVVDTLKESAELLITERQKAVTAEKLMHAEKAEQEENKKFQGTPVTRETFLEWRDRFMKEMQEREQQEKEEKEAEEKKKRGPKEEKKLTGRQLWESGLAGKADYDEDFEDSLASKMQKAEITA</sequence>
<gene>
    <name evidence="3" type="ORF">AAP_06070</name>
</gene>
<reference evidence="3 4" key="1">
    <citation type="journal article" date="2016" name="Genome Biol. Evol.">
        <title>Divergent and convergent evolution of fungal pathogenicity.</title>
        <authorList>
            <person name="Shang Y."/>
            <person name="Xiao G."/>
            <person name="Zheng P."/>
            <person name="Cen K."/>
            <person name="Zhan S."/>
            <person name="Wang C."/>
        </authorList>
    </citation>
    <scope>NUCLEOTIDE SEQUENCE [LARGE SCALE GENOMIC DNA]</scope>
    <source>
        <strain evidence="3 4">ARSEF 7405</strain>
    </source>
</reference>
<dbReference type="InterPro" id="IPR016135">
    <property type="entry name" value="UBQ-conjugating_enzyme/RWD"/>
</dbReference>
<feature type="region of interest" description="Disordered" evidence="1">
    <location>
        <begin position="166"/>
        <end position="201"/>
    </location>
</feature>
<dbReference type="InterPro" id="IPR006575">
    <property type="entry name" value="RWD_dom"/>
</dbReference>
<dbReference type="EMBL" id="AZGZ01000042">
    <property type="protein sequence ID" value="KZZ86950.1"/>
    <property type="molecule type" value="Genomic_DNA"/>
</dbReference>